<accession>A0ABS9P6P9</accession>
<sequence>MRRAVLQWVSLCLILALSAGTLTLAGLDAAGGTAHGVHTSLEVETDEAACEHTTHTAPDECWTPCLGASHCLAGAANVDGALPTTAVDRPPLAWPGFIPPTPYDLHERPPRAA</sequence>
<organism evidence="2 3">
    <name type="scientific">Billgrantia campisalis</name>
    <dbReference type="NCBI Taxonomy" id="74661"/>
    <lineage>
        <taxon>Bacteria</taxon>
        <taxon>Pseudomonadati</taxon>
        <taxon>Pseudomonadota</taxon>
        <taxon>Gammaproteobacteria</taxon>
        <taxon>Oceanospirillales</taxon>
        <taxon>Halomonadaceae</taxon>
        <taxon>Billgrantia</taxon>
    </lineage>
</organism>
<feature type="signal peptide" evidence="1">
    <location>
        <begin position="1"/>
        <end position="25"/>
    </location>
</feature>
<comment type="caution">
    <text evidence="2">The sequence shown here is derived from an EMBL/GenBank/DDBJ whole genome shotgun (WGS) entry which is preliminary data.</text>
</comment>
<name>A0ABS9P6P9_9GAMM</name>
<gene>
    <name evidence="2" type="ORF">HOP52_06700</name>
</gene>
<feature type="chain" id="PRO_5045090932" description="Secreted protein" evidence="1">
    <location>
        <begin position="26"/>
        <end position="113"/>
    </location>
</feature>
<dbReference type="EMBL" id="JABFUC010000004">
    <property type="protein sequence ID" value="MCG6657453.1"/>
    <property type="molecule type" value="Genomic_DNA"/>
</dbReference>
<evidence type="ECO:0000256" key="1">
    <source>
        <dbReference type="SAM" id="SignalP"/>
    </source>
</evidence>
<dbReference type="RefSeq" id="WP_238976588.1">
    <property type="nucleotide sequence ID" value="NZ_JABFUC010000004.1"/>
</dbReference>
<dbReference type="Proteomes" id="UP000814385">
    <property type="component" value="Unassembled WGS sequence"/>
</dbReference>
<proteinExistence type="predicted"/>
<evidence type="ECO:0000313" key="2">
    <source>
        <dbReference type="EMBL" id="MCG6657453.1"/>
    </source>
</evidence>
<keyword evidence="1" id="KW-0732">Signal</keyword>
<protein>
    <recommendedName>
        <fullName evidence="4">Secreted protein</fullName>
    </recommendedName>
</protein>
<reference evidence="2 3" key="1">
    <citation type="submission" date="2020-05" db="EMBL/GenBank/DDBJ databases">
        <title>Comparative genomic analysis of denitrifying bacteria from Halomonas genus.</title>
        <authorList>
            <person name="Wang L."/>
            <person name="Shao Z."/>
        </authorList>
    </citation>
    <scope>NUCLEOTIDE SEQUENCE [LARGE SCALE GENOMIC DNA]</scope>
    <source>
        <strain evidence="2 3">A4</strain>
    </source>
</reference>
<evidence type="ECO:0000313" key="3">
    <source>
        <dbReference type="Proteomes" id="UP000814385"/>
    </source>
</evidence>
<evidence type="ECO:0008006" key="4">
    <source>
        <dbReference type="Google" id="ProtNLM"/>
    </source>
</evidence>
<keyword evidence="3" id="KW-1185">Reference proteome</keyword>